<keyword evidence="5 7" id="KW-1133">Transmembrane helix</keyword>
<feature type="transmembrane region" description="Helical" evidence="7">
    <location>
        <begin position="20"/>
        <end position="38"/>
    </location>
</feature>
<gene>
    <name evidence="9" type="ORF">EG849_12780</name>
</gene>
<dbReference type="EMBL" id="RQVR01000016">
    <property type="protein sequence ID" value="RRJ89481.1"/>
    <property type="molecule type" value="Genomic_DNA"/>
</dbReference>
<comment type="caution">
    <text evidence="9">The sequence shown here is derived from an EMBL/GenBank/DDBJ whole genome shotgun (WGS) entry which is preliminary data.</text>
</comment>
<dbReference type="RefSeq" id="WP_125013486.1">
    <property type="nucleotide sequence ID" value="NZ_RQVR01000016.1"/>
</dbReference>
<dbReference type="PANTHER" id="PTHR34582:SF6">
    <property type="entry name" value="UPF0702 TRANSMEMBRANE PROTEIN YCAP"/>
    <property type="match status" value="1"/>
</dbReference>
<proteinExistence type="inferred from homology"/>
<feature type="transmembrane region" description="Helical" evidence="7">
    <location>
        <begin position="50"/>
        <end position="69"/>
    </location>
</feature>
<keyword evidence="10" id="KW-1185">Reference proteome</keyword>
<dbReference type="Gene3D" id="3.30.240.20">
    <property type="entry name" value="bsu07140 like domains"/>
    <property type="match status" value="1"/>
</dbReference>
<evidence type="ECO:0000313" key="9">
    <source>
        <dbReference type="EMBL" id="RRJ89481.1"/>
    </source>
</evidence>
<feature type="transmembrane region" description="Helical" evidence="7">
    <location>
        <begin position="75"/>
        <end position="92"/>
    </location>
</feature>
<dbReference type="GO" id="GO:0005886">
    <property type="term" value="C:plasma membrane"/>
    <property type="evidence" value="ECO:0007669"/>
    <property type="project" value="UniProtKB-SubCell"/>
</dbReference>
<evidence type="ECO:0000313" key="10">
    <source>
        <dbReference type="Proteomes" id="UP000271937"/>
    </source>
</evidence>
<sequence length="230" mass="26234">MNDIFDWERLLINDHPFEFLFEVVFRSVVMFIILLITLRFTGKRGVKQLSIFETVIIIALGSAAGDPMFYEDVGIIPAITVFTVIILLYRFVTMLAGKFKWFEKLIEGKTECIIEDGEFSIGAFAKEGLAQDEFFSELRVYSIDHLGQIKNAYLETSGEVSVFFQADEDVKFGLPILPQLFELKSKNIPIHGTYACTFCGNIQELSKGKANCDRCNKEEWVKAINTIRIK</sequence>
<evidence type="ECO:0000256" key="2">
    <source>
        <dbReference type="ARBA" id="ARBA00006448"/>
    </source>
</evidence>
<evidence type="ECO:0000259" key="8">
    <source>
        <dbReference type="Pfam" id="PF04239"/>
    </source>
</evidence>
<dbReference type="Pfam" id="PF04239">
    <property type="entry name" value="DUF421"/>
    <property type="match status" value="1"/>
</dbReference>
<keyword evidence="4 7" id="KW-0812">Transmembrane</keyword>
<evidence type="ECO:0000256" key="1">
    <source>
        <dbReference type="ARBA" id="ARBA00004651"/>
    </source>
</evidence>
<evidence type="ECO:0000256" key="6">
    <source>
        <dbReference type="ARBA" id="ARBA00023136"/>
    </source>
</evidence>
<evidence type="ECO:0000256" key="7">
    <source>
        <dbReference type="SAM" id="Phobius"/>
    </source>
</evidence>
<accession>A0A3P3W314</accession>
<dbReference type="AlphaFoldDB" id="A0A3P3W314"/>
<dbReference type="OrthoDB" id="6538282at2"/>
<dbReference type="InterPro" id="IPR023090">
    <property type="entry name" value="UPF0702_alpha/beta_dom_sf"/>
</dbReference>
<organism evidence="9 10">
    <name type="scientific">Flavobacterium macacae</name>
    <dbReference type="NCBI Taxonomy" id="2488993"/>
    <lineage>
        <taxon>Bacteria</taxon>
        <taxon>Pseudomonadati</taxon>
        <taxon>Bacteroidota</taxon>
        <taxon>Flavobacteriia</taxon>
        <taxon>Flavobacteriales</taxon>
        <taxon>Flavobacteriaceae</taxon>
        <taxon>Flavobacterium</taxon>
    </lineage>
</organism>
<reference evidence="9 10" key="1">
    <citation type="submission" date="2018-11" db="EMBL/GenBank/DDBJ databases">
        <title>Flavobacterium sp. nov., YIM 102600 draft genome.</title>
        <authorList>
            <person name="Li G."/>
            <person name="Jiang Y."/>
        </authorList>
    </citation>
    <scope>NUCLEOTIDE SEQUENCE [LARGE SCALE GENOMIC DNA]</scope>
    <source>
        <strain evidence="9 10">YIM 102600</strain>
    </source>
</reference>
<name>A0A3P3W314_9FLAO</name>
<keyword evidence="6 7" id="KW-0472">Membrane</keyword>
<evidence type="ECO:0000256" key="4">
    <source>
        <dbReference type="ARBA" id="ARBA00022692"/>
    </source>
</evidence>
<comment type="subcellular location">
    <subcellularLocation>
        <location evidence="1">Cell membrane</location>
        <topology evidence="1">Multi-pass membrane protein</topology>
    </subcellularLocation>
</comment>
<comment type="similarity">
    <text evidence="2">Belongs to the UPF0702 family.</text>
</comment>
<dbReference type="InterPro" id="IPR007353">
    <property type="entry name" value="DUF421"/>
</dbReference>
<keyword evidence="3" id="KW-1003">Cell membrane</keyword>
<evidence type="ECO:0000256" key="5">
    <source>
        <dbReference type="ARBA" id="ARBA00022989"/>
    </source>
</evidence>
<feature type="domain" description="YetF C-terminal" evidence="8">
    <location>
        <begin position="98"/>
        <end position="171"/>
    </location>
</feature>
<dbReference type="Proteomes" id="UP000271937">
    <property type="component" value="Unassembled WGS sequence"/>
</dbReference>
<protein>
    <submittedName>
        <fullName evidence="9">DUF421 domain-containing protein</fullName>
    </submittedName>
</protein>
<dbReference type="PANTHER" id="PTHR34582">
    <property type="entry name" value="UPF0702 TRANSMEMBRANE PROTEIN YCAP"/>
    <property type="match status" value="1"/>
</dbReference>
<evidence type="ECO:0000256" key="3">
    <source>
        <dbReference type="ARBA" id="ARBA00022475"/>
    </source>
</evidence>